<reference evidence="3" key="1">
    <citation type="submission" date="2023-07" db="EMBL/GenBank/DDBJ databases">
        <title>30 novel species of actinomycetes from the DSMZ collection.</title>
        <authorList>
            <person name="Nouioui I."/>
        </authorList>
    </citation>
    <scope>NUCLEOTIDE SEQUENCE [LARGE SCALE GENOMIC DNA]</scope>
    <source>
        <strain evidence="3">DSM 44938</strain>
    </source>
</reference>
<dbReference type="Proteomes" id="UP001183246">
    <property type="component" value="Unassembled WGS sequence"/>
</dbReference>
<keyword evidence="2" id="KW-0121">Carboxypeptidase</keyword>
<proteinExistence type="predicted"/>
<accession>A0ABU2MM02</accession>
<dbReference type="Gene3D" id="3.40.630.10">
    <property type="entry name" value="Zn peptidases"/>
    <property type="match status" value="1"/>
</dbReference>
<protein>
    <submittedName>
        <fullName evidence="2">M14 family zinc carboxypeptidase</fullName>
    </submittedName>
</protein>
<dbReference type="InterPro" id="IPR000834">
    <property type="entry name" value="Peptidase_M14"/>
</dbReference>
<keyword evidence="2" id="KW-0645">Protease</keyword>
<name>A0ABU2MM02_9ACTN</name>
<evidence type="ECO:0000259" key="1">
    <source>
        <dbReference type="Pfam" id="PF00246"/>
    </source>
</evidence>
<dbReference type="Pfam" id="PF00246">
    <property type="entry name" value="Peptidase_M14"/>
    <property type="match status" value="1"/>
</dbReference>
<dbReference type="RefSeq" id="WP_311703843.1">
    <property type="nucleotide sequence ID" value="NZ_JAVREL010000003.1"/>
</dbReference>
<keyword evidence="3" id="KW-1185">Reference proteome</keyword>
<organism evidence="2 3">
    <name type="scientific">Streptomyces litchfieldiae</name>
    <dbReference type="NCBI Taxonomy" id="3075543"/>
    <lineage>
        <taxon>Bacteria</taxon>
        <taxon>Bacillati</taxon>
        <taxon>Actinomycetota</taxon>
        <taxon>Actinomycetes</taxon>
        <taxon>Kitasatosporales</taxon>
        <taxon>Streptomycetaceae</taxon>
        <taxon>Streptomyces</taxon>
    </lineage>
</organism>
<comment type="caution">
    <text evidence="2">The sequence shown here is derived from an EMBL/GenBank/DDBJ whole genome shotgun (WGS) entry which is preliminary data.</text>
</comment>
<evidence type="ECO:0000313" key="3">
    <source>
        <dbReference type="Proteomes" id="UP001183246"/>
    </source>
</evidence>
<dbReference type="EMBL" id="JAVREL010000003">
    <property type="protein sequence ID" value="MDT0342632.1"/>
    <property type="molecule type" value="Genomic_DNA"/>
</dbReference>
<feature type="domain" description="Peptidase M14" evidence="1">
    <location>
        <begin position="2"/>
        <end position="87"/>
    </location>
</feature>
<evidence type="ECO:0000313" key="2">
    <source>
        <dbReference type="EMBL" id="MDT0342632.1"/>
    </source>
</evidence>
<sequence>MVRRHPEVFRLRRVGASRAGAPLLLLSVGHGSVNVLLVAGAHANEPVGGATSLHLAEMLADERVRREFDCSWHFLLCLDPDGSRLNEEWLGRQPAIREYFAGFYRPLFASQPEFLPMPEEARRPLPESECLLALLDELRPALQFTLHGSEMGGAFVQTSKHIPGLVGVLRRTAGELAIPVDVRPFDGIDWHAVGPGVLTLPECAAPDGARERDPSGLSTGTTWFYPARYGTVTAILEAPAWAVEAVADPRPCPDPERAVAVAAENLMERISQVAGLLSLAGEPPEPSDDPFRPAVAELVAVSPKVVETWLNPGFRYADGTRPAATRGNAAALLIAARRIALRAAAMLVRSLRDARGADAAKARTALEDLVADWCREFEADFGPRPVPVADQAALQARLALACTGPFPGRTR</sequence>
<keyword evidence="2" id="KW-0378">Hydrolase</keyword>
<dbReference type="SUPFAM" id="SSF53187">
    <property type="entry name" value="Zn-dependent exopeptidases"/>
    <property type="match status" value="1"/>
</dbReference>
<dbReference type="GO" id="GO:0004180">
    <property type="term" value="F:carboxypeptidase activity"/>
    <property type="evidence" value="ECO:0007669"/>
    <property type="project" value="UniProtKB-KW"/>
</dbReference>
<gene>
    <name evidence="2" type="ORF">RM590_08335</name>
</gene>